<evidence type="ECO:0000313" key="4">
    <source>
        <dbReference type="Proteomes" id="UP000027586"/>
    </source>
</evidence>
<accession>A0A068SBR2</accession>
<evidence type="ECO:0000256" key="1">
    <source>
        <dbReference type="SAM" id="MobiDB-lite"/>
    </source>
</evidence>
<dbReference type="EMBL" id="CBTN010000059">
    <property type="protein sequence ID" value="CDH58676.1"/>
    <property type="molecule type" value="Genomic_DNA"/>
</dbReference>
<feature type="compositionally biased region" description="Low complexity" evidence="1">
    <location>
        <begin position="559"/>
        <end position="578"/>
    </location>
</feature>
<dbReference type="GO" id="GO:0070390">
    <property type="term" value="C:transcription export complex 2"/>
    <property type="evidence" value="ECO:0007669"/>
    <property type="project" value="TreeGrafter"/>
</dbReference>
<dbReference type="Gene3D" id="1.25.40.990">
    <property type="match status" value="1"/>
</dbReference>
<dbReference type="VEuPathDB" id="FungiDB:LCOR_09529.1"/>
<name>A0A068SBR2_9FUNG</name>
<dbReference type="GO" id="GO:0006406">
    <property type="term" value="P:mRNA export from nucleus"/>
    <property type="evidence" value="ECO:0007669"/>
    <property type="project" value="TreeGrafter"/>
</dbReference>
<dbReference type="GO" id="GO:0005737">
    <property type="term" value="C:cytoplasm"/>
    <property type="evidence" value="ECO:0007669"/>
    <property type="project" value="TreeGrafter"/>
</dbReference>
<dbReference type="InterPro" id="IPR005062">
    <property type="entry name" value="SAC3/GANP/THP3_conserved"/>
</dbReference>
<dbReference type="Proteomes" id="UP000027586">
    <property type="component" value="Unassembled WGS sequence"/>
</dbReference>
<evidence type="ECO:0000259" key="2">
    <source>
        <dbReference type="Pfam" id="PF03399"/>
    </source>
</evidence>
<evidence type="ECO:0000313" key="3">
    <source>
        <dbReference type="EMBL" id="CDH58676.1"/>
    </source>
</evidence>
<dbReference type="Pfam" id="PF03399">
    <property type="entry name" value="SAC3_GANP"/>
    <property type="match status" value="1"/>
</dbReference>
<dbReference type="AlphaFoldDB" id="A0A068SBR2"/>
<feature type="compositionally biased region" description="Basic and acidic residues" evidence="1">
    <location>
        <begin position="579"/>
        <end position="593"/>
    </location>
</feature>
<dbReference type="STRING" id="1263082.A0A068SBR2"/>
<gene>
    <name evidence="3" type="ORF">LCOR_09529.1</name>
</gene>
<feature type="domain" description="SAC3/GANP/THP3 conserved" evidence="2">
    <location>
        <begin position="135"/>
        <end position="440"/>
    </location>
</feature>
<keyword evidence="4" id="KW-1185">Reference proteome</keyword>
<comment type="caution">
    <text evidence="3">The sequence shown here is derived from an EMBL/GenBank/DDBJ whole genome shotgun (WGS) entry which is preliminary data.</text>
</comment>
<feature type="region of interest" description="Disordered" evidence="1">
    <location>
        <begin position="154"/>
        <end position="186"/>
    </location>
</feature>
<dbReference type="OrthoDB" id="264795at2759"/>
<organism evidence="3 4">
    <name type="scientific">Lichtheimia corymbifera JMRC:FSU:9682</name>
    <dbReference type="NCBI Taxonomy" id="1263082"/>
    <lineage>
        <taxon>Eukaryota</taxon>
        <taxon>Fungi</taxon>
        <taxon>Fungi incertae sedis</taxon>
        <taxon>Mucoromycota</taxon>
        <taxon>Mucoromycotina</taxon>
        <taxon>Mucoromycetes</taxon>
        <taxon>Mucorales</taxon>
        <taxon>Lichtheimiaceae</taxon>
        <taxon>Lichtheimia</taxon>
    </lineage>
</organism>
<dbReference type="PANTHER" id="PTHR12436:SF3">
    <property type="entry name" value="GERMINAL-CENTER ASSOCIATED NUCLEAR PROTEIN"/>
    <property type="match status" value="1"/>
</dbReference>
<feature type="region of interest" description="Disordered" evidence="1">
    <location>
        <begin position="543"/>
        <end position="601"/>
    </location>
</feature>
<protein>
    <submittedName>
        <fullName evidence="3">Nuclear export factor</fullName>
    </submittedName>
</protein>
<dbReference type="InterPro" id="IPR045107">
    <property type="entry name" value="SAC3/GANP/THP3"/>
</dbReference>
<reference evidence="3" key="1">
    <citation type="submission" date="2013-08" db="EMBL/GenBank/DDBJ databases">
        <title>Gene expansion shapes genome architecture in the human pathogen Lichtheimia corymbifera: an evolutionary genomics analysis in the ancient terrestrial Mucorales (Mucoromycotina).</title>
        <authorList>
            <person name="Schwartze V.U."/>
            <person name="Winter S."/>
            <person name="Shelest E."/>
            <person name="Marcet-Houben M."/>
            <person name="Horn F."/>
            <person name="Wehner S."/>
            <person name="Hoffmann K."/>
            <person name="Riege K."/>
            <person name="Sammeth M."/>
            <person name="Nowrousian M."/>
            <person name="Valiante V."/>
            <person name="Linde J."/>
            <person name="Jacobsen I.D."/>
            <person name="Marz M."/>
            <person name="Brakhage A.A."/>
            <person name="Gabaldon T."/>
            <person name="Bocker S."/>
            <person name="Voigt K."/>
        </authorList>
    </citation>
    <scope>NUCLEOTIDE SEQUENCE [LARGE SCALE GENOMIC DNA]</scope>
    <source>
        <strain evidence="3">FSU 9682</strain>
    </source>
</reference>
<proteinExistence type="predicted"/>
<feature type="compositionally biased region" description="Polar residues" evidence="1">
    <location>
        <begin position="7"/>
        <end position="23"/>
    </location>
</feature>
<dbReference type="PANTHER" id="PTHR12436">
    <property type="entry name" value="80 KDA MCM3-ASSOCIATED PROTEIN"/>
    <property type="match status" value="1"/>
</dbReference>
<sequence>MFFGGRQNDNTKNATKNRNPMNHNKSHFGGDRGRGRGHRGGGRGGGRGGRANSNQHNDRQHSQSPIPNADVGGIMSNAQRAERFGTTDKTALYSQLKEKRVTERANAIKNGLIPDPSKPMRLADAIDFRGTLQHMCSRFEQVEREVQNMLDPLEMDASGQADPKRTVKKYRRSAAGNEQPLPSDVRPPHVLRRTLDYLVNEILMQYPLIKCHGFLWDRTRSIRQDFTLQNIRDASAVELHEKIARLHILSLHELCEYDDEKFSEQQETEQLRKVLLSLMEFYDDLREDGIETPNEAEFRAYYLISHIRDHEVARQIMQLPRHVLFHPLLQRALQFYELIQRNNEIMETSERRNKFTNVEASQNNYSKLFKLVGEGDTPFLLACMMEWHFPDIRKGALKAMNRAYMSVHIGVEVEYLRQVLAYDSVKQLLSEAHLYGLSFEVSPTQTTIRFGQKTKQKMHVFVEPLSNPRPTKSMLLVDPKKGNRTFAQIVNGELDDILVPTKSNLFQTLPNDLPANGGPVINTFRSEHRLLPTVDATKAYANARRAQEGRPSTSPIPPQQQQQQYQLQMHAQQEALRQQQEKARLEEQKRQEQEQADMDQEMRSAQVVHAEEQLRMQVRAQLEEQERHLREKRREYLAKIEEEERNRHLARLRERAVESVREHKRKRREEMVTTLSDFLTTAVLEAVTSEETRKAAKHTMCAMKLIKRRMTPLLKRVRSRIQKRQDRVRERNSLYRLTQRLTQAVNTRATINNATNSTPQSRSMAIQSLMSEGMALRRAVQKPTKNNPTAIWEMKNVAHDLYPHIKEALKLRRANKDTWLMYIHLEAEDMNATQWFMHKFGLDPEFHRRIERVQDMTIGIRALYPTSPIYSQVVDDTSSIIFGLSEMRHSSEGDDIDDVIYWRKEKQRLDRFCQQLKAENPAFHAPFLFTYWPRTKALRNAIEMLPDFLGLEQNQVVHSYHILIMNPTTIPERLDEELIWLARSTVVNTLTV</sequence>
<feature type="region of interest" description="Disordered" evidence="1">
    <location>
        <begin position="1"/>
        <end position="73"/>
    </location>
</feature>